<gene>
    <name evidence="3" type="ORF">Lspi_0378</name>
</gene>
<evidence type="ECO:0000313" key="4">
    <source>
        <dbReference type="Proteomes" id="UP000054877"/>
    </source>
</evidence>
<dbReference type="Pfam" id="PF12697">
    <property type="entry name" value="Abhydrolase_6"/>
    <property type="match status" value="1"/>
</dbReference>
<dbReference type="InterPro" id="IPR029058">
    <property type="entry name" value="AB_hydrolase_fold"/>
</dbReference>
<dbReference type="RefSeq" id="WP_058482322.1">
    <property type="nucleotide sequence ID" value="NZ_CAAAII010000003.1"/>
</dbReference>
<sequence length="402" mass="46323">MSNYYDVYRKLPDYCDEFFGQFLRTLGKSYSQCADIGECFVTLANIRDNDFESWYHAWFARARDVEQLADSSWEAKHYLTAATTCLRAVEYYRASEFFLRANLSDPRIIPCFDRLGGCFERAMQVLHPEATPVAIPYDRQTLSGYLFPAASPAKATLIIPGGYDSTFEEHYPLIPPAMQHRYNVLIFDGPGQGHVLRRQKLYMRPDFEHVVSQVLDWLDGLTNMSDRNYVLIGRSFGGYLAPRAACGEKRIKALVCDPAQMDIAASLDKLLPPALMTSFREGREREINEYFHTLFSQNKMTEFYFRSRMNTHGITTPFNYLREMTRYTLADRVTDILCPTLLCANPNDRISTRANTLYDALQCEKTYVEFRAESGAGMHCEADANGQFQRILFDWLNEHFST</sequence>
<name>A0A0W0Z956_LEGSP</name>
<dbReference type="GO" id="GO:0004177">
    <property type="term" value="F:aminopeptidase activity"/>
    <property type="evidence" value="ECO:0007669"/>
    <property type="project" value="UniProtKB-KW"/>
</dbReference>
<accession>A0A0W0Z956</accession>
<dbReference type="Proteomes" id="UP000054877">
    <property type="component" value="Unassembled WGS sequence"/>
</dbReference>
<dbReference type="EMBL" id="LNYX01000005">
    <property type="protein sequence ID" value="KTD65666.1"/>
    <property type="molecule type" value="Genomic_DNA"/>
</dbReference>
<keyword evidence="4" id="KW-1185">Reference proteome</keyword>
<dbReference type="STRING" id="452.Lspi_0378"/>
<reference evidence="3 4" key="1">
    <citation type="submission" date="2015-11" db="EMBL/GenBank/DDBJ databases">
        <title>Genomic analysis of 38 Legionella species identifies large and diverse effector repertoires.</title>
        <authorList>
            <person name="Burstein D."/>
            <person name="Amaro F."/>
            <person name="Zusman T."/>
            <person name="Lifshitz Z."/>
            <person name="Cohen O."/>
            <person name="Gilbert J.A."/>
            <person name="Pupko T."/>
            <person name="Shuman H.A."/>
            <person name="Segal G."/>
        </authorList>
    </citation>
    <scope>NUCLEOTIDE SEQUENCE [LARGE SCALE GENOMIC DNA]</scope>
    <source>
        <strain evidence="3 4">Mt.St.Helens-9</strain>
    </source>
</reference>
<evidence type="ECO:0000259" key="2">
    <source>
        <dbReference type="Pfam" id="PF12697"/>
    </source>
</evidence>
<comment type="caution">
    <text evidence="3">The sequence shown here is derived from an EMBL/GenBank/DDBJ whole genome shotgun (WGS) entry which is preliminary data.</text>
</comment>
<dbReference type="PANTHER" id="PTHR22946">
    <property type="entry name" value="DIENELACTONE HYDROLASE DOMAIN-CONTAINING PROTEIN-RELATED"/>
    <property type="match status" value="1"/>
</dbReference>
<organism evidence="3 4">
    <name type="scientific">Legionella spiritensis</name>
    <dbReference type="NCBI Taxonomy" id="452"/>
    <lineage>
        <taxon>Bacteria</taxon>
        <taxon>Pseudomonadati</taxon>
        <taxon>Pseudomonadota</taxon>
        <taxon>Gammaproteobacteria</taxon>
        <taxon>Legionellales</taxon>
        <taxon>Legionellaceae</taxon>
        <taxon>Legionella</taxon>
    </lineage>
</organism>
<protein>
    <submittedName>
        <fullName evidence="3">Dipeptidyl aminopeptidase/acylaminoacyl peptidase</fullName>
    </submittedName>
</protein>
<comment type="similarity">
    <text evidence="1">Belongs to the AB hydrolase superfamily. FUS2 hydrolase family.</text>
</comment>
<dbReference type="SUPFAM" id="SSF53474">
    <property type="entry name" value="alpha/beta-Hydrolases"/>
    <property type="match status" value="1"/>
</dbReference>
<dbReference type="AlphaFoldDB" id="A0A0W0Z956"/>
<dbReference type="Gene3D" id="1.20.1440.110">
    <property type="entry name" value="acylaminoacyl peptidase"/>
    <property type="match status" value="1"/>
</dbReference>
<dbReference type="PANTHER" id="PTHR22946:SF12">
    <property type="entry name" value="CONIDIAL PIGMENT BIOSYNTHESIS PROTEIN AYG1 (AFU_ORTHOLOGUE AFUA_2G17550)"/>
    <property type="match status" value="1"/>
</dbReference>
<feature type="domain" description="AB hydrolase-1" evidence="2">
    <location>
        <begin position="157"/>
        <end position="372"/>
    </location>
</feature>
<dbReference type="Gene3D" id="3.40.50.1820">
    <property type="entry name" value="alpha/beta hydrolase"/>
    <property type="match status" value="1"/>
</dbReference>
<dbReference type="OrthoDB" id="9812921at2"/>
<keyword evidence="3" id="KW-0378">Hydrolase</keyword>
<dbReference type="InterPro" id="IPR050261">
    <property type="entry name" value="FrsA_esterase"/>
</dbReference>
<keyword evidence="3" id="KW-0031">Aminopeptidase</keyword>
<keyword evidence="3" id="KW-0645">Protease</keyword>
<evidence type="ECO:0000313" key="3">
    <source>
        <dbReference type="EMBL" id="KTD65666.1"/>
    </source>
</evidence>
<proteinExistence type="inferred from homology"/>
<evidence type="ECO:0000256" key="1">
    <source>
        <dbReference type="ARBA" id="ARBA00038115"/>
    </source>
</evidence>
<dbReference type="InterPro" id="IPR000073">
    <property type="entry name" value="AB_hydrolase_1"/>
</dbReference>
<dbReference type="PATRIC" id="fig|452.5.peg.415"/>